<proteinExistence type="predicted"/>
<feature type="compositionally biased region" description="Polar residues" evidence="1">
    <location>
        <begin position="193"/>
        <end position="231"/>
    </location>
</feature>
<feature type="compositionally biased region" description="Low complexity" evidence="1">
    <location>
        <begin position="154"/>
        <end position="165"/>
    </location>
</feature>
<feature type="compositionally biased region" description="Polar residues" evidence="1">
    <location>
        <begin position="166"/>
        <end position="181"/>
    </location>
</feature>
<dbReference type="OrthoDB" id="1892825at2759"/>
<dbReference type="InterPro" id="IPR038823">
    <property type="entry name" value="MED2_plant"/>
</dbReference>
<dbReference type="Proteomes" id="UP000250321">
    <property type="component" value="Unassembled WGS sequence"/>
</dbReference>
<dbReference type="EMBL" id="PJQY01001856">
    <property type="protein sequence ID" value="PQP98916.1"/>
    <property type="molecule type" value="Genomic_DNA"/>
</dbReference>
<comment type="caution">
    <text evidence="2">The sequence shown here is derived from an EMBL/GenBank/DDBJ whole genome shotgun (WGS) entry which is preliminary data.</text>
</comment>
<dbReference type="STRING" id="2094558.A0A314Y0R3"/>
<evidence type="ECO:0000256" key="1">
    <source>
        <dbReference type="SAM" id="MobiDB-lite"/>
    </source>
</evidence>
<dbReference type="AlphaFoldDB" id="A0A314Y0R3"/>
<dbReference type="PANTHER" id="PTHR36407">
    <property type="entry name" value="MEDIATOR-ASSOCIATED PROTEIN 2"/>
    <property type="match status" value="1"/>
</dbReference>
<sequence>MDADAKDEGYKLPPDFHENTKEALVDFTVTDSTELWLIDLPKDQNPDFNGVELSLKLHNDGTLGSFEAPSGKEYEVVSSAAEQKATVFVSSASGTKIAGKISRRVSFVHYPEPSELKERLNSKRLKKMYQELPSGVLTQSSNNFATPTRSSVPRSSQSAGGRSASTHSSRPKSSIHSVGEQSQHRKKRHTPEPSRSMNRSSQNSGRGSAASSLGQGNSGISSLGQGHSGATSSGQGHSASKSSGQGHHSESRKKVKMRIDIPIRGFNTSCTMDLDGG</sequence>
<name>A0A314Y0R3_PRUYE</name>
<dbReference type="PANTHER" id="PTHR36407:SF1">
    <property type="entry name" value="MEDIATOR-ASSOCIATED PROTEIN 2"/>
    <property type="match status" value="1"/>
</dbReference>
<evidence type="ECO:0000313" key="2">
    <source>
        <dbReference type="EMBL" id="PQP98916.1"/>
    </source>
</evidence>
<protein>
    <submittedName>
        <fullName evidence="2">Mediator-associated protein 2</fullName>
    </submittedName>
</protein>
<feature type="compositionally biased region" description="Polar residues" evidence="1">
    <location>
        <begin position="136"/>
        <end position="153"/>
    </location>
</feature>
<organism evidence="2 3">
    <name type="scientific">Prunus yedoensis var. nudiflora</name>
    <dbReference type="NCBI Taxonomy" id="2094558"/>
    <lineage>
        <taxon>Eukaryota</taxon>
        <taxon>Viridiplantae</taxon>
        <taxon>Streptophyta</taxon>
        <taxon>Embryophyta</taxon>
        <taxon>Tracheophyta</taxon>
        <taxon>Spermatophyta</taxon>
        <taxon>Magnoliopsida</taxon>
        <taxon>eudicotyledons</taxon>
        <taxon>Gunneridae</taxon>
        <taxon>Pentapetalae</taxon>
        <taxon>rosids</taxon>
        <taxon>fabids</taxon>
        <taxon>Rosales</taxon>
        <taxon>Rosaceae</taxon>
        <taxon>Amygdaloideae</taxon>
        <taxon>Amygdaleae</taxon>
        <taxon>Prunus</taxon>
    </lineage>
</organism>
<keyword evidence="3" id="KW-1185">Reference proteome</keyword>
<evidence type="ECO:0000313" key="3">
    <source>
        <dbReference type="Proteomes" id="UP000250321"/>
    </source>
</evidence>
<accession>A0A314Y0R3</accession>
<reference evidence="2 3" key="1">
    <citation type="submission" date="2018-02" db="EMBL/GenBank/DDBJ databases">
        <title>Draft genome of wild Prunus yedoensis var. nudiflora.</title>
        <authorList>
            <person name="Baek S."/>
            <person name="Kim J.-H."/>
            <person name="Choi K."/>
            <person name="Kim G.-B."/>
            <person name="Cho A."/>
            <person name="Jang H."/>
            <person name="Shin C.-H."/>
            <person name="Yu H.-J."/>
            <person name="Mun J.-H."/>
        </authorList>
    </citation>
    <scope>NUCLEOTIDE SEQUENCE [LARGE SCALE GENOMIC DNA]</scope>
    <source>
        <strain evidence="3">cv. Jeju island</strain>
        <tissue evidence="2">Leaf</tissue>
    </source>
</reference>
<feature type="compositionally biased region" description="Low complexity" evidence="1">
    <location>
        <begin position="232"/>
        <end position="246"/>
    </location>
</feature>
<gene>
    <name evidence="2" type="ORF">Pyn_12508</name>
</gene>
<feature type="region of interest" description="Disordered" evidence="1">
    <location>
        <begin position="131"/>
        <end position="260"/>
    </location>
</feature>